<accession>A0A2P2NZ21</accession>
<organism evidence="2">
    <name type="scientific">Rhizophora mucronata</name>
    <name type="common">Asiatic mangrove</name>
    <dbReference type="NCBI Taxonomy" id="61149"/>
    <lineage>
        <taxon>Eukaryota</taxon>
        <taxon>Viridiplantae</taxon>
        <taxon>Streptophyta</taxon>
        <taxon>Embryophyta</taxon>
        <taxon>Tracheophyta</taxon>
        <taxon>Spermatophyta</taxon>
        <taxon>Magnoliopsida</taxon>
        <taxon>eudicotyledons</taxon>
        <taxon>Gunneridae</taxon>
        <taxon>Pentapetalae</taxon>
        <taxon>rosids</taxon>
        <taxon>fabids</taxon>
        <taxon>Malpighiales</taxon>
        <taxon>Rhizophoraceae</taxon>
        <taxon>Rhizophora</taxon>
    </lineage>
</organism>
<proteinExistence type="predicted"/>
<sequence length="78" mass="9421">MFMLLYVGDGFLLFPIFMCSMEFICCIVYVDWLFSAGWSLLKFVFFLSCLHSSWHFLFSWVWHSLFWVFCLTSFWISG</sequence>
<evidence type="ECO:0000313" key="2">
    <source>
        <dbReference type="EMBL" id="MBX47758.1"/>
    </source>
</evidence>
<keyword evidence="1" id="KW-1133">Transmembrane helix</keyword>
<keyword evidence="1" id="KW-0812">Transmembrane</keyword>
<dbReference type="AlphaFoldDB" id="A0A2P2NZ21"/>
<keyword evidence="1" id="KW-0472">Membrane</keyword>
<feature type="transmembrane region" description="Helical" evidence="1">
    <location>
        <begin position="12"/>
        <end position="34"/>
    </location>
</feature>
<dbReference type="EMBL" id="GGEC01067274">
    <property type="protein sequence ID" value="MBX47758.1"/>
    <property type="molecule type" value="Transcribed_RNA"/>
</dbReference>
<name>A0A2P2NZ21_RHIMU</name>
<evidence type="ECO:0000256" key="1">
    <source>
        <dbReference type="SAM" id="Phobius"/>
    </source>
</evidence>
<feature type="transmembrane region" description="Helical" evidence="1">
    <location>
        <begin position="54"/>
        <end position="76"/>
    </location>
</feature>
<protein>
    <submittedName>
        <fullName evidence="2">Uncharacterized protein</fullName>
    </submittedName>
</protein>
<reference evidence="2" key="1">
    <citation type="submission" date="2018-02" db="EMBL/GenBank/DDBJ databases">
        <title>Rhizophora mucronata_Transcriptome.</title>
        <authorList>
            <person name="Meera S.P."/>
            <person name="Sreeshan A."/>
            <person name="Augustine A."/>
        </authorList>
    </citation>
    <scope>NUCLEOTIDE SEQUENCE</scope>
    <source>
        <tissue evidence="2">Leaf</tissue>
    </source>
</reference>